<sequence>MVIALNYIEMEDASQRILAGSQSINDSLSDLGNKLDALDWEDEAAVAYQDKRAEWTQSLQKLNEILEAVGNAVNTAKENYQNTEAANKAKFA</sequence>
<protein>
    <recommendedName>
        <fullName evidence="1">ESAT-6-like protein</fullName>
    </recommendedName>
</protein>
<name>A0ABP4TT72_9ACTN</name>
<comment type="caution">
    <text evidence="3">The sequence shown here is derived from an EMBL/GenBank/DDBJ whole genome shotgun (WGS) entry which is preliminary data.</text>
</comment>
<organism evidence="3 4">
    <name type="scientific">Glycomyces endophyticus</name>
    <dbReference type="NCBI Taxonomy" id="480996"/>
    <lineage>
        <taxon>Bacteria</taxon>
        <taxon>Bacillati</taxon>
        <taxon>Actinomycetota</taxon>
        <taxon>Actinomycetes</taxon>
        <taxon>Glycomycetales</taxon>
        <taxon>Glycomycetaceae</taxon>
        <taxon>Glycomyces</taxon>
    </lineage>
</organism>
<dbReference type="SUPFAM" id="SSF140453">
    <property type="entry name" value="EsxAB dimer-like"/>
    <property type="match status" value="1"/>
</dbReference>
<reference evidence="4" key="1">
    <citation type="journal article" date="2019" name="Int. J. Syst. Evol. Microbiol.">
        <title>The Global Catalogue of Microorganisms (GCM) 10K type strain sequencing project: providing services to taxonomists for standard genome sequencing and annotation.</title>
        <authorList>
            <consortium name="The Broad Institute Genomics Platform"/>
            <consortium name="The Broad Institute Genome Sequencing Center for Infectious Disease"/>
            <person name="Wu L."/>
            <person name="Ma J."/>
        </authorList>
    </citation>
    <scope>NUCLEOTIDE SEQUENCE [LARGE SCALE GENOMIC DNA]</scope>
    <source>
        <strain evidence="4">JCM 16001</strain>
    </source>
</reference>
<evidence type="ECO:0000256" key="1">
    <source>
        <dbReference type="RuleBase" id="RU362001"/>
    </source>
</evidence>
<proteinExistence type="inferred from homology"/>
<dbReference type="InterPro" id="IPR010310">
    <property type="entry name" value="T7SS_ESAT-6-like"/>
</dbReference>
<evidence type="ECO:0000313" key="4">
    <source>
        <dbReference type="Proteomes" id="UP001499851"/>
    </source>
</evidence>
<dbReference type="Pfam" id="PF06013">
    <property type="entry name" value="WXG100"/>
    <property type="match status" value="1"/>
</dbReference>
<accession>A0ABP4TT72</accession>
<comment type="similarity">
    <text evidence="1">Belongs to the WXG100 family.</text>
</comment>
<dbReference type="NCBIfam" id="TIGR03930">
    <property type="entry name" value="WXG100_ESAT6"/>
    <property type="match status" value="1"/>
</dbReference>
<dbReference type="EMBL" id="BAAAQF010000025">
    <property type="protein sequence ID" value="GAA1692561.1"/>
    <property type="molecule type" value="Genomic_DNA"/>
</dbReference>
<dbReference type="RefSeq" id="WP_344491642.1">
    <property type="nucleotide sequence ID" value="NZ_BAAAQF010000025.1"/>
</dbReference>
<keyword evidence="4" id="KW-1185">Reference proteome</keyword>
<evidence type="ECO:0000313" key="3">
    <source>
        <dbReference type="EMBL" id="GAA1692561.1"/>
    </source>
</evidence>
<feature type="coiled-coil region" evidence="2">
    <location>
        <begin position="59"/>
        <end position="86"/>
    </location>
</feature>
<gene>
    <name evidence="3" type="ORF">GCM10009830_45450</name>
</gene>
<evidence type="ECO:0000256" key="2">
    <source>
        <dbReference type="SAM" id="Coils"/>
    </source>
</evidence>
<dbReference type="Gene3D" id="1.10.287.1060">
    <property type="entry name" value="ESAT-6-like"/>
    <property type="match status" value="1"/>
</dbReference>
<dbReference type="InterPro" id="IPR036689">
    <property type="entry name" value="ESAT-6-like_sf"/>
</dbReference>
<keyword evidence="2" id="KW-0175">Coiled coil</keyword>
<dbReference type="Proteomes" id="UP001499851">
    <property type="component" value="Unassembled WGS sequence"/>
</dbReference>